<reference evidence="4 5" key="1">
    <citation type="journal article" date="2023" name="Mol. Biol. Evol.">
        <title>Genomics of Secondarily Temperate Adaptation in the Only Non-Antarctic Icefish.</title>
        <authorList>
            <person name="Rivera-Colon A.G."/>
            <person name="Rayamajhi N."/>
            <person name="Minhas B.F."/>
            <person name="Madrigal G."/>
            <person name="Bilyk K.T."/>
            <person name="Yoon V."/>
            <person name="Hune M."/>
            <person name="Gregory S."/>
            <person name="Cheng C.H.C."/>
            <person name="Catchen J.M."/>
        </authorList>
    </citation>
    <scope>NUCLEOTIDE SEQUENCE [LARGE SCALE GENOMIC DNA]</scope>
    <source>
        <strain evidence="4">JC2023a</strain>
    </source>
</reference>
<feature type="region of interest" description="Disordered" evidence="1">
    <location>
        <begin position="878"/>
        <end position="915"/>
    </location>
</feature>
<feature type="region of interest" description="Disordered" evidence="1">
    <location>
        <begin position="484"/>
        <end position="529"/>
    </location>
</feature>
<feature type="domain" description="Nischarin C-terminal PH" evidence="3">
    <location>
        <begin position="750"/>
        <end position="845"/>
    </location>
</feature>
<gene>
    <name evidence="4" type="ORF">CesoFtcFv8_001902</name>
</gene>
<feature type="compositionally biased region" description="Acidic residues" evidence="1">
    <location>
        <begin position="139"/>
        <end position="155"/>
    </location>
</feature>
<dbReference type="Proteomes" id="UP001335648">
    <property type="component" value="Unassembled WGS sequence"/>
</dbReference>
<evidence type="ECO:0000256" key="1">
    <source>
        <dbReference type="SAM" id="MobiDB-lite"/>
    </source>
</evidence>
<dbReference type="InterPro" id="IPR053015">
    <property type="entry name" value="PH_domain-containing_M2"/>
</dbReference>
<proteinExistence type="predicted"/>
<dbReference type="GO" id="GO:0019894">
    <property type="term" value="F:kinesin binding"/>
    <property type="evidence" value="ECO:0007669"/>
    <property type="project" value="TreeGrafter"/>
</dbReference>
<evidence type="ECO:0000313" key="4">
    <source>
        <dbReference type="EMBL" id="KAK5911983.1"/>
    </source>
</evidence>
<feature type="signal peptide" evidence="2">
    <location>
        <begin position="1"/>
        <end position="18"/>
    </location>
</feature>
<dbReference type="GO" id="GO:0032418">
    <property type="term" value="P:lysosome localization"/>
    <property type="evidence" value="ECO:0007669"/>
    <property type="project" value="TreeGrafter"/>
</dbReference>
<comment type="caution">
    <text evidence="4">The sequence shown here is derived from an EMBL/GenBank/DDBJ whole genome shotgun (WGS) entry which is preliminary data.</text>
</comment>
<name>A0AAN8D335_9TELE</name>
<organism evidence="4 5">
    <name type="scientific">Champsocephalus esox</name>
    <name type="common">pike icefish</name>
    <dbReference type="NCBI Taxonomy" id="159716"/>
    <lineage>
        <taxon>Eukaryota</taxon>
        <taxon>Metazoa</taxon>
        <taxon>Chordata</taxon>
        <taxon>Craniata</taxon>
        <taxon>Vertebrata</taxon>
        <taxon>Euteleostomi</taxon>
        <taxon>Actinopterygii</taxon>
        <taxon>Neopterygii</taxon>
        <taxon>Teleostei</taxon>
        <taxon>Neoteleostei</taxon>
        <taxon>Acanthomorphata</taxon>
        <taxon>Eupercaria</taxon>
        <taxon>Perciformes</taxon>
        <taxon>Notothenioidei</taxon>
        <taxon>Channichthyidae</taxon>
        <taxon>Champsocephalus</taxon>
    </lineage>
</organism>
<dbReference type="GO" id="GO:0007030">
    <property type="term" value="P:Golgi organization"/>
    <property type="evidence" value="ECO:0007669"/>
    <property type="project" value="TreeGrafter"/>
</dbReference>
<accession>A0AAN8D335</accession>
<protein>
    <recommendedName>
        <fullName evidence="3">Nischarin C-terminal PH domain-containing protein</fullName>
    </recommendedName>
</protein>
<feature type="region of interest" description="Disordered" evidence="1">
    <location>
        <begin position="64"/>
        <end position="159"/>
    </location>
</feature>
<keyword evidence="2" id="KW-0732">Signal</keyword>
<feature type="region of interest" description="Disordered" evidence="1">
    <location>
        <begin position="406"/>
        <end position="433"/>
    </location>
</feature>
<dbReference type="GO" id="GO:0032880">
    <property type="term" value="P:regulation of protein localization"/>
    <property type="evidence" value="ECO:0007669"/>
    <property type="project" value="TreeGrafter"/>
</dbReference>
<dbReference type="EMBL" id="JAULUE010002047">
    <property type="protein sequence ID" value="KAK5911983.1"/>
    <property type="molecule type" value="Genomic_DNA"/>
</dbReference>
<evidence type="ECO:0000256" key="2">
    <source>
        <dbReference type="SAM" id="SignalP"/>
    </source>
</evidence>
<feature type="compositionally biased region" description="Low complexity" evidence="1">
    <location>
        <begin position="115"/>
        <end position="138"/>
    </location>
</feature>
<dbReference type="PANTHER" id="PTHR46556">
    <property type="entry name" value="PLECKSTRIN HOMOLOGY DOMAIN-CONTAINING FAMILY M MEMBER 2"/>
    <property type="match status" value="1"/>
</dbReference>
<feature type="compositionally biased region" description="Polar residues" evidence="1">
    <location>
        <begin position="507"/>
        <end position="529"/>
    </location>
</feature>
<dbReference type="InterPro" id="IPR057714">
    <property type="entry name" value="PH_NISCH_C"/>
</dbReference>
<evidence type="ECO:0000313" key="5">
    <source>
        <dbReference type="Proteomes" id="UP001335648"/>
    </source>
</evidence>
<dbReference type="GO" id="GO:0010008">
    <property type="term" value="C:endosome membrane"/>
    <property type="evidence" value="ECO:0007669"/>
    <property type="project" value="TreeGrafter"/>
</dbReference>
<sequence length="931" mass="104106">MLFFCLQLRLLLPPPSRPAETPCFSCSAACCPLLPSLLLSLSSSNKDFITQLSHRLSSILKEQKREKVTEEEREEDKRSKCRELQSHVECTEEGSLSPGSRDGYFEMGLDDSLEESVGSSSSTSLAVPSAEEPGSQQEELCEEEEEEEEEEEQEKEQEKEKEVHVSRVLWCYCLQLKEEVEQKKACLVLTDQMLCLMYLSDDFTRSNQDADQEQSVEEVLSSLQVDLLLPYSQLLLSSQAELPDSCLAFGLQAAPTRWFLFSEPEALRQTRSELKVLIQAVKSQPDPEPPLPPQLLHRSLINSWELEESQGAQGGYAAFLLPSSSTSFSAPDTHQFLSDIFSSREDPSLPSLLFLTHRHLWVLKIDFRELAESERRSAGLHHSSSSSSSSWCRLVRVPIGSMVLHPGERASKVEERSSNTSCPDPKHHHRRSHSVELLLGGQRLLLLFPLAQNRSSFLGELRQRRAALEGLKMVALPLPCPQDGPRAQDRHGSRDQCCCSSKRKSHSTNSWDSSRLQVEENQPSPHLTPSLSPGLKLLAGLGGEQLLTHFHRYIAESESEEVRQVLWLSVVLYKSPESELTCCLLLSNDTIYFLLEDSAATLVHHSVLDVMDSGDPDLCLCCCLSVRLSDLLSVNVGLFDQYFRVVGRSADHIVCCLSRDSYGTGVFLQELMSALSLQQQLPQPEPSDQDFYSQFTSTNTGKMQNYELLHSSRVKFIYPSEEEMGDLTFIVAERKTPASAASSSSRSFNVLLYLLVFQVQIPSQGSTLSGHSSSSGLCPVLQPRTLILTSTDVFLLDEDYVSYPLPDFAKEPPSRERYQLREARRIRDLDRVLLGYQTYPQALTLGVRRPSRPRPALPPHHGPFHCCRGGGPIQTGWIQQRSRGRGPMVRLRPRSRQQREADLTPRSPVGGAVQPGASCGAHRLIGCRSGG</sequence>
<feature type="chain" id="PRO_5043033738" description="Nischarin C-terminal PH domain-containing protein" evidence="2">
    <location>
        <begin position="19"/>
        <end position="931"/>
    </location>
</feature>
<keyword evidence="5" id="KW-1185">Reference proteome</keyword>
<dbReference type="AlphaFoldDB" id="A0AAN8D335"/>
<dbReference type="PANTHER" id="PTHR46556:SF1">
    <property type="entry name" value="PLECKSTRIN HOMOLOGY DOMAIN-CONTAINING FAMILY M MEMBER 2"/>
    <property type="match status" value="1"/>
</dbReference>
<evidence type="ECO:0000259" key="3">
    <source>
        <dbReference type="Pfam" id="PF25625"/>
    </source>
</evidence>
<dbReference type="Pfam" id="PF25625">
    <property type="entry name" value="PH_NISCH_C"/>
    <property type="match status" value="1"/>
</dbReference>
<feature type="compositionally biased region" description="Basic and acidic residues" evidence="1">
    <location>
        <begin position="64"/>
        <end position="90"/>
    </location>
</feature>
<feature type="compositionally biased region" description="Basic and acidic residues" evidence="1">
    <location>
        <begin position="406"/>
        <end position="417"/>
    </location>
</feature>